<evidence type="ECO:0000313" key="3">
    <source>
        <dbReference type="Proteomes" id="UP001160148"/>
    </source>
</evidence>
<evidence type="ECO:0000256" key="1">
    <source>
        <dbReference type="SAM" id="MobiDB-lite"/>
    </source>
</evidence>
<proteinExistence type="predicted"/>
<gene>
    <name evidence="2" type="ORF">MEUPH1_LOCUS13796</name>
</gene>
<dbReference type="AlphaFoldDB" id="A0AAV0WR03"/>
<reference evidence="2 3" key="1">
    <citation type="submission" date="2023-01" db="EMBL/GenBank/DDBJ databases">
        <authorList>
            <person name="Whitehead M."/>
        </authorList>
    </citation>
    <scope>NUCLEOTIDE SEQUENCE [LARGE SCALE GENOMIC DNA]</scope>
</reference>
<feature type="compositionally biased region" description="Polar residues" evidence="1">
    <location>
        <begin position="82"/>
        <end position="99"/>
    </location>
</feature>
<dbReference type="Proteomes" id="UP001160148">
    <property type="component" value="Unassembled WGS sequence"/>
</dbReference>
<feature type="region of interest" description="Disordered" evidence="1">
    <location>
        <begin position="80"/>
        <end position="99"/>
    </location>
</feature>
<evidence type="ECO:0000313" key="2">
    <source>
        <dbReference type="EMBL" id="CAI6358261.1"/>
    </source>
</evidence>
<organism evidence="2 3">
    <name type="scientific">Macrosiphum euphorbiae</name>
    <name type="common">potato aphid</name>
    <dbReference type="NCBI Taxonomy" id="13131"/>
    <lineage>
        <taxon>Eukaryota</taxon>
        <taxon>Metazoa</taxon>
        <taxon>Ecdysozoa</taxon>
        <taxon>Arthropoda</taxon>
        <taxon>Hexapoda</taxon>
        <taxon>Insecta</taxon>
        <taxon>Pterygota</taxon>
        <taxon>Neoptera</taxon>
        <taxon>Paraneoptera</taxon>
        <taxon>Hemiptera</taxon>
        <taxon>Sternorrhyncha</taxon>
        <taxon>Aphidomorpha</taxon>
        <taxon>Aphidoidea</taxon>
        <taxon>Aphididae</taxon>
        <taxon>Macrosiphini</taxon>
        <taxon>Macrosiphum</taxon>
    </lineage>
</organism>
<keyword evidence="3" id="KW-1185">Reference proteome</keyword>
<name>A0AAV0WR03_9HEMI</name>
<comment type="caution">
    <text evidence="2">The sequence shown here is derived from an EMBL/GenBank/DDBJ whole genome shotgun (WGS) entry which is preliminary data.</text>
</comment>
<sequence length="99" mass="11385">MVIPMIYIMVKNISQFKPTQELGIQLKKEILFHCEKRFGSVESVALLSIATVLDPRFKKIYFKDPLALSKTLKYISDEIKQNQDQSDSDTITGMETSRN</sequence>
<dbReference type="EMBL" id="CARXXK010000002">
    <property type="protein sequence ID" value="CAI6358261.1"/>
    <property type="molecule type" value="Genomic_DNA"/>
</dbReference>
<protein>
    <submittedName>
        <fullName evidence="2">Uncharacterized protein</fullName>
    </submittedName>
</protein>
<accession>A0AAV0WR03</accession>